<proteinExistence type="predicted"/>
<evidence type="ECO:0000313" key="3">
    <source>
        <dbReference type="EMBL" id="KAJ8312880.1"/>
    </source>
</evidence>
<dbReference type="EMBL" id="JARBDR010000440">
    <property type="protein sequence ID" value="KAJ8312880.1"/>
    <property type="molecule type" value="Genomic_DNA"/>
</dbReference>
<gene>
    <name evidence="3" type="ORF">KUTeg_010253</name>
</gene>
<sequence>MPEIKVQHVVSCSSEDKNHPSENLLKPEGTHKWKCSTAGEKSATVVLQFEKASQIHSLDIGNEGSAFIEVLVGRASAVTDQDYQVLLVASSFMTPTESRNGTNRNSVRMFGSDRLSKTTANEKWDRVKIVCTQPFNKKKKIGAFFINPENEDDISSGSVFANRGKLVKAENPPVTGAAAVRAASRLAEESRSSSYPTSRLSSSSSPSTSKPDENKTKTDSTAKPSPSSKRKHALSDDEEPSSSKDSLTPKPSLRKQSTSLSSTASSVRDEPPLKKTKSEPPKESPAKSFRKLMEGVTFVLSGFQNPFRGELRDKAIEMGAMYMPDWKKSCTHLVCAFANTPKYNQNGFYIAINRRSCYHGKNMDASSSGKMDKKKVTPSKPKVNPAKAKMNKDSNNSKGDNEDDIYGISTDEDEPKTKISQSGKNGEDDDGADSGLPDLPDFFSDKHFFLYGTFSASERRLLRRYIAAYDGELENYMGSKALSENENLVFVKPKWIYACHDKNKLLPYQPYAVVAD</sequence>
<dbReference type="Gene3D" id="2.60.120.260">
    <property type="entry name" value="Galactose-binding domain-like"/>
    <property type="match status" value="1"/>
</dbReference>
<protein>
    <recommendedName>
        <fullName evidence="2">BRCT domain-containing protein</fullName>
    </recommendedName>
</protein>
<feature type="compositionally biased region" description="Acidic residues" evidence="1">
    <location>
        <begin position="401"/>
        <end position="414"/>
    </location>
</feature>
<dbReference type="Proteomes" id="UP001217089">
    <property type="component" value="Unassembled WGS sequence"/>
</dbReference>
<feature type="compositionally biased region" description="Low complexity" evidence="1">
    <location>
        <begin position="192"/>
        <end position="209"/>
    </location>
</feature>
<dbReference type="SMART" id="SM00292">
    <property type="entry name" value="BRCT"/>
    <property type="match status" value="2"/>
</dbReference>
<dbReference type="PROSITE" id="PS50172">
    <property type="entry name" value="BRCT"/>
    <property type="match status" value="1"/>
</dbReference>
<evidence type="ECO:0000259" key="2">
    <source>
        <dbReference type="PROSITE" id="PS50172"/>
    </source>
</evidence>
<evidence type="ECO:0000313" key="4">
    <source>
        <dbReference type="Proteomes" id="UP001217089"/>
    </source>
</evidence>
<keyword evidence="4" id="KW-1185">Reference proteome</keyword>
<feature type="compositionally biased region" description="Basic and acidic residues" evidence="1">
    <location>
        <begin position="210"/>
        <end position="220"/>
    </location>
</feature>
<evidence type="ECO:0000256" key="1">
    <source>
        <dbReference type="SAM" id="MobiDB-lite"/>
    </source>
</evidence>
<dbReference type="SUPFAM" id="SSF52113">
    <property type="entry name" value="BRCT domain"/>
    <property type="match status" value="2"/>
</dbReference>
<feature type="compositionally biased region" description="Low complexity" evidence="1">
    <location>
        <begin position="257"/>
        <end position="266"/>
    </location>
</feature>
<accession>A0ABQ9F9C0</accession>
<dbReference type="Pfam" id="PF01834">
    <property type="entry name" value="XRCC1_N"/>
    <property type="match status" value="1"/>
</dbReference>
<dbReference type="Gene3D" id="3.40.50.10190">
    <property type="entry name" value="BRCT domain"/>
    <property type="match status" value="2"/>
</dbReference>
<dbReference type="Pfam" id="PF16589">
    <property type="entry name" value="BRCT_2"/>
    <property type="match status" value="1"/>
</dbReference>
<feature type="region of interest" description="Disordered" evidence="1">
    <location>
        <begin position="180"/>
        <end position="289"/>
    </location>
</feature>
<dbReference type="PANTHER" id="PTHR11370">
    <property type="entry name" value="DNA-REPAIR PROTEIN XRCC1"/>
    <property type="match status" value="1"/>
</dbReference>
<dbReference type="InterPro" id="IPR008979">
    <property type="entry name" value="Galactose-bd-like_sf"/>
</dbReference>
<dbReference type="InterPro" id="IPR002706">
    <property type="entry name" value="Xrcc1_N"/>
</dbReference>
<organism evidence="3 4">
    <name type="scientific">Tegillarca granosa</name>
    <name type="common">Malaysian cockle</name>
    <name type="synonym">Anadara granosa</name>
    <dbReference type="NCBI Taxonomy" id="220873"/>
    <lineage>
        <taxon>Eukaryota</taxon>
        <taxon>Metazoa</taxon>
        <taxon>Spiralia</taxon>
        <taxon>Lophotrochozoa</taxon>
        <taxon>Mollusca</taxon>
        <taxon>Bivalvia</taxon>
        <taxon>Autobranchia</taxon>
        <taxon>Pteriomorphia</taxon>
        <taxon>Arcoida</taxon>
        <taxon>Arcoidea</taxon>
        <taxon>Arcidae</taxon>
        <taxon>Tegillarca</taxon>
    </lineage>
</organism>
<dbReference type="PANTHER" id="PTHR11370:SF5">
    <property type="entry name" value="DNA REPAIR PROTEIN XRCC1"/>
    <property type="match status" value="1"/>
</dbReference>
<name>A0ABQ9F9C0_TEGGR</name>
<comment type="caution">
    <text evidence="3">The sequence shown here is derived from an EMBL/GenBank/DDBJ whole genome shotgun (WGS) entry which is preliminary data.</text>
</comment>
<feature type="compositionally biased region" description="Basic and acidic residues" evidence="1">
    <location>
        <begin position="267"/>
        <end position="285"/>
    </location>
</feature>
<dbReference type="InterPro" id="IPR036420">
    <property type="entry name" value="BRCT_dom_sf"/>
</dbReference>
<dbReference type="Pfam" id="PF12738">
    <property type="entry name" value="PTCB-BRCT"/>
    <property type="match status" value="1"/>
</dbReference>
<feature type="domain" description="BRCT" evidence="2">
    <location>
        <begin position="438"/>
        <end position="513"/>
    </location>
</feature>
<dbReference type="InterPro" id="IPR001357">
    <property type="entry name" value="BRCT_dom"/>
</dbReference>
<feature type="region of interest" description="Disordered" evidence="1">
    <location>
        <begin position="363"/>
        <end position="436"/>
    </location>
</feature>
<reference evidence="3 4" key="1">
    <citation type="submission" date="2022-12" db="EMBL/GenBank/DDBJ databases">
        <title>Chromosome-level genome of Tegillarca granosa.</title>
        <authorList>
            <person name="Kim J."/>
        </authorList>
    </citation>
    <scope>NUCLEOTIDE SEQUENCE [LARGE SCALE GENOMIC DNA]</scope>
    <source>
        <strain evidence="3">Teg-2019</strain>
        <tissue evidence="3">Adductor muscle</tissue>
    </source>
</reference>
<dbReference type="SUPFAM" id="SSF49785">
    <property type="entry name" value="Galactose-binding domain-like"/>
    <property type="match status" value="1"/>
</dbReference>
<dbReference type="CDD" id="cd17707">
    <property type="entry name" value="BRCT_XRCC1_rpt2"/>
    <property type="match status" value="1"/>
</dbReference>